<reference evidence="1" key="1">
    <citation type="submission" date="2019-04" db="EMBL/GenBank/DDBJ databases">
        <title>Microbes associate with the intestines of laboratory mice.</title>
        <authorList>
            <person name="Navarre W."/>
            <person name="Wong E."/>
            <person name="Huang K."/>
            <person name="Tropini C."/>
            <person name="Ng K."/>
            <person name="Yu B."/>
        </authorList>
    </citation>
    <scope>NUCLEOTIDE SEQUENCE</scope>
    <source>
        <strain evidence="1">NM73_A23</strain>
    </source>
</reference>
<organism evidence="1 2">
    <name type="scientific">Palleniella muris</name>
    <dbReference type="NCBI Taxonomy" id="3038145"/>
    <lineage>
        <taxon>Bacteria</taxon>
        <taxon>Pseudomonadati</taxon>
        <taxon>Bacteroidota</taxon>
        <taxon>Bacteroidia</taxon>
        <taxon>Bacteroidales</taxon>
        <taxon>Prevotellaceae</taxon>
        <taxon>Palleniella</taxon>
    </lineage>
</organism>
<dbReference type="Proteomes" id="UP000308886">
    <property type="component" value="Unassembled WGS sequence"/>
</dbReference>
<gene>
    <name evidence="1" type="ORF">E5358_04220</name>
</gene>
<comment type="caution">
    <text evidence="1">The sequence shown here is derived from an EMBL/GenBank/DDBJ whole genome shotgun (WGS) entry which is preliminary data.</text>
</comment>
<protein>
    <submittedName>
        <fullName evidence="1">Choice-of-anchor D domain-containing protein</fullName>
    </submittedName>
</protein>
<accession>A0AC61QSH3</accession>
<proteinExistence type="predicted"/>
<evidence type="ECO:0000313" key="2">
    <source>
        <dbReference type="Proteomes" id="UP000308886"/>
    </source>
</evidence>
<name>A0AC61QSH3_9BACT</name>
<evidence type="ECO:0000313" key="1">
    <source>
        <dbReference type="EMBL" id="TGX83156.1"/>
    </source>
</evidence>
<dbReference type="EMBL" id="SRZC01000005">
    <property type="protein sequence ID" value="TGX83156.1"/>
    <property type="molecule type" value="Genomic_DNA"/>
</dbReference>
<keyword evidence="2" id="KW-1185">Reference proteome</keyword>
<sequence length="2601" mass="282692">MQKFFLRTMFVLTFLVGGMVMEAQAENIAPKKGVIRVKLQPEVALQVGTAPRMRTNGVVTTGIRPLDRAARNVKAVSIRPMLPYSAKFAKQRAKYGLDRWYVVTFDESVSSAEARKVFATTAGVELSEVVTPMSLKEGDKGFRKLDRSKVLTAPAATMPFNDPFLPQQWHYQNFGTIPYSVVGADINLFNAWKTSTGSNDVLVAIIDGGVDYTHEDLNQNMYVNTAELNGKEGVDDDGNGYVDDIYGWNFCTNEPKVYPHSHGTHVAGTVAAVNNNGIGVGGVAGGNGTPGSGVRMLSCQVFDSRSGTADGDFAAAIIYSAEKGATIAQCSWGWSSPEYKEQAVLDAIDYFTAEARSEKMNGGLCIFASGNDGKTGNYYPAAYSKCVAVTSMTSELTPASYSNYGGWADIIAPGGLLDYGEAQGVLSTLPGNEYGYNEGTSMATPHVSGIAALVLSRYGSPTFLNETLRTQLLTSVKDFYSYGNNKQYEGLYGSGYIDAAKALQMDETGRPESVKDFEIIAAQDYITLSWIIPASSDNNVNNHIIYYSKTPFTASDDLTKLPRVMVDTKFLNSGDLYTTEINNLDNLTEYYVAIQAVNRWGRASEISPVKSVTTNAGPKLSVDETELSMATDEANPVATSRLTINNEAEGVLKWEATHRTVSAQMKSARPMPGKVVPFAGKLSMKEASRRAVAAAPEYNADEYPKNMTWSEQLYAMIGETDKSLPNSMAQWFKVDPEKYPDGFNLTSLWVEAPTDGVFGANPKLEIYKGDVGISSASLIQEVDYMFFTYNYDIPLKEQIWFAPGESFWIVAHFDANQEGFPLCMGHTSQPDASSNNSYMSNDLGKTWVQLSTALKGSSYESMASEFVWAIRARSLNPDWSGVLELNPASGQVKKGEKQTVGIKVDGRNIVNGNYRFNINLASNETGNKVTKVPVTFDVSGNKPSVEVPKVVNFGNLLTGESKTMTVEVYNKGYGSFRGSEWGPGLYDGQNITSSSEYFSCPEGVSSGFPARATTKFELTYRPKSAGSHSGTITFSNDKGETVRIMVQGSATDPARLTVTPQEVEAGTLTLGEAPKALSFTITNDGKYPLEYVFPKFSSQTVEGAANLHKFGYAVGSTLEGYNEFAYEPAPELINPTDVTPTFNDVVYLTKPVALGFNFPFYGKSYDKVYITSFGGVLFAPNQEMLRGPLYEGSTSLVGTGAIMAYGRQLQMAPESKVEYGKKDGKFVINFKNVLALVYDKDYAPISFHMTLAPDGSVEIFYDEYNPGNMFQSGSSLYCGIADPDMTDCVTVTSSEMADYFGVEEPTADNSRYQLFGNGTAVKFEAPRALFVRSLEPAYGLVSPGESVEVKTTVGVSDDMNAGETYNNLTIVTNDPAPAISAVRFNAVISEEGMKPLAVVDNDNINFGKVFRTSKLILPVALKNDGHKAMKLTAAAFEKNSLTISNELPVEVKPGSSVDILVNVPTDKEGDVADKLTLTTDAGVLSVSVKGTVIGCPELGLSFDNINETLESGTPLTKTLEISNNGNEPLEYAFSTDENVKVAVPEKENSEVSYVYGASVDNKAEYDWVDIVDNGLGEQNPYRYYMNHDYIEVELPFEFPFYGKKYNKMYVYNTGFVSFTERRDDKIWPEPPGDFPAGTVFHNIIAPYWGLHSMNTTKTGGTYHYVTEDRAVVSFMEYGNSMNYGVCYQLIMEKNGSFKFQYKGYDENSNIMSAFGLAGTCNEDATDAIRLPERYIAFGNAVTFTPVIKNTMAPGEKEEVAITVNTDRMAGDYQSTISIATNVPSKETVEIPVSVTVTGEAKPVIADEVNVENVLGYRSMDMSDPMVQQGMCYSAYFSVANEGSAEFQVTGVNYESPMIEDPMFGEFPAFMLLAKLPELDWITGEPTGKYAWQIVEPDFFMPQTVGKAPLEFAVPMQECEFWMTPGTYEIPVTISYTANGEPKQKTVNVKFTVTPAPAMVFDKEEIRIANAADDHNSVETLKITNEGEYKLDYSFYLDPSGVGETVEDTGGGIAPTAFTKALAANGEVSSDLYDGMLSEIKAYGSQKDANPYELPTNFDYTNALYYESMPGNNAAYNYGANNLFDVYKEAVSFKAPKTGINISHIYIPVLVEDAKNVNVKIELLTGSTPEDNGDVIGRGNLFIESQPQHPETGAYTGQFYVVPLEKPVYMNPDEEFNVVVTYPEGLKIPSYLCVKEEPVKAGRYLGWTENAGWYDVSQLFEDQYGSIGYILTCLETVPGEPWVSLATEETEGELAVGASKEIKIKINAAAARLEKNNKAVIVIKSNDPDRSLVNYPVYLDKNGAPVIGAPSGKIYAKEGQTTNVPFTVFDEDGDDITLKLADSEGIASISEVTPSEGDNITVDKAEDGTVTVKGATMPVNVNVALTPAFGQEGSYIFTLVAADNAGHTSVVTQAYEVENVNRAPEAEGDLDITVKLGELSKVTEFATIFTDPDGDEMTYSFNFPANAVADAFTTPTGVVFHGRSLGTASGTITATDSEGLSASVKVNVTVSDNVGIDELTAGDGLISLSASAFHESLNFKSLVSGNLSAKVYDAAGQCVHASDLDVAAGNAYSIALGGNANGVYILHVTSAGKTETYRFIKR</sequence>